<proteinExistence type="predicted"/>
<name>A0A1M4XDT4_9FLAO</name>
<sequence>MTDLNKFRILYHDVNSNLQSVIALLELSDLPNDKKYSRVKPYLLAINSLYASLTRDQPYKAEVDLKSYFLKFEQIFDLSLLNSIKFDYQSINNNTIIKAKDAVYLGFLIYELIFTTHLDDQNSLNNDDLIITFEIKNATLQIMYESPHSKPSDFFNSIENQLKNFTLFKIIYQQLKLNHNFTEDLVKIEYNI</sequence>
<dbReference type="EMBL" id="FQTW01000008">
    <property type="protein sequence ID" value="SHE91618.1"/>
    <property type="molecule type" value="Genomic_DNA"/>
</dbReference>
<evidence type="ECO:0000313" key="2">
    <source>
        <dbReference type="Proteomes" id="UP000184462"/>
    </source>
</evidence>
<gene>
    <name evidence="1" type="ORF">SAMN05444278_10890</name>
</gene>
<dbReference type="STRING" id="1155689.SAMN05444278_10890"/>
<dbReference type="RefSeq" id="WP_073193465.1">
    <property type="nucleotide sequence ID" value="NZ_FQTW01000008.1"/>
</dbReference>
<protein>
    <submittedName>
        <fullName evidence="1">Uncharacterized protein</fullName>
    </submittedName>
</protein>
<reference evidence="1 2" key="1">
    <citation type="submission" date="2016-11" db="EMBL/GenBank/DDBJ databases">
        <authorList>
            <person name="Jaros S."/>
            <person name="Januszkiewicz K."/>
            <person name="Wedrychowicz H."/>
        </authorList>
    </citation>
    <scope>NUCLEOTIDE SEQUENCE [LARGE SCALE GENOMIC DNA]</scope>
    <source>
        <strain evidence="1 2">DSM 25661</strain>
    </source>
</reference>
<organism evidence="1 2">
    <name type="scientific">Psychroflexus salarius</name>
    <dbReference type="NCBI Taxonomy" id="1155689"/>
    <lineage>
        <taxon>Bacteria</taxon>
        <taxon>Pseudomonadati</taxon>
        <taxon>Bacteroidota</taxon>
        <taxon>Flavobacteriia</taxon>
        <taxon>Flavobacteriales</taxon>
        <taxon>Flavobacteriaceae</taxon>
        <taxon>Psychroflexus</taxon>
    </lineage>
</organism>
<dbReference type="AlphaFoldDB" id="A0A1M4XDT4"/>
<accession>A0A1M4XDT4</accession>
<keyword evidence="2" id="KW-1185">Reference proteome</keyword>
<evidence type="ECO:0000313" key="1">
    <source>
        <dbReference type="EMBL" id="SHE91618.1"/>
    </source>
</evidence>
<dbReference type="Proteomes" id="UP000184462">
    <property type="component" value="Unassembled WGS sequence"/>
</dbReference>